<evidence type="ECO:0000256" key="15">
    <source>
        <dbReference type="ARBA" id="ARBA00033270"/>
    </source>
</evidence>
<evidence type="ECO:0000256" key="8">
    <source>
        <dbReference type="ARBA" id="ARBA00022960"/>
    </source>
</evidence>
<evidence type="ECO:0000256" key="11">
    <source>
        <dbReference type="ARBA" id="ARBA00023136"/>
    </source>
</evidence>
<dbReference type="RefSeq" id="WP_095655074.1">
    <property type="nucleotide sequence ID" value="NZ_NPOA01000005.1"/>
</dbReference>
<proteinExistence type="inferred from homology"/>
<keyword evidence="11 22" id="KW-0472">Membrane</keyword>
<evidence type="ECO:0000256" key="12">
    <source>
        <dbReference type="ARBA" id="ARBA00023306"/>
    </source>
</evidence>
<dbReference type="InterPro" id="IPR018365">
    <property type="entry name" value="Cell_cycle_FtsW-rel_CS"/>
</dbReference>
<comment type="similarity">
    <text evidence="16">Belongs to the SEDS family. FtsW subfamily.</text>
</comment>
<feature type="transmembrane region" description="Helical" evidence="22">
    <location>
        <begin position="188"/>
        <end position="205"/>
    </location>
</feature>
<keyword evidence="4" id="KW-0132">Cell division</keyword>
<dbReference type="EC" id="2.4.99.28" evidence="19"/>
<dbReference type="GO" id="GO:0008360">
    <property type="term" value="P:regulation of cell shape"/>
    <property type="evidence" value="ECO:0007669"/>
    <property type="project" value="UniProtKB-KW"/>
</dbReference>
<evidence type="ECO:0000256" key="7">
    <source>
        <dbReference type="ARBA" id="ARBA00022692"/>
    </source>
</evidence>
<dbReference type="AlphaFoldDB" id="A0A2A2IEU4"/>
<feature type="transmembrane region" description="Helical" evidence="22">
    <location>
        <begin position="138"/>
        <end position="156"/>
    </location>
</feature>
<feature type="transmembrane region" description="Helical" evidence="22">
    <location>
        <begin position="302"/>
        <end position="327"/>
    </location>
</feature>
<feature type="transmembrane region" description="Helical" evidence="22">
    <location>
        <begin position="74"/>
        <end position="92"/>
    </location>
</feature>
<feature type="transmembrane region" description="Helical" evidence="22">
    <location>
        <begin position="264"/>
        <end position="290"/>
    </location>
</feature>
<dbReference type="NCBIfam" id="TIGR02614">
    <property type="entry name" value="ftsW"/>
    <property type="match status" value="1"/>
</dbReference>
<keyword evidence="5" id="KW-0328">Glycosyltransferase</keyword>
<organism evidence="23 24">
    <name type="scientific">Virgibacillus profundi</name>
    <dbReference type="NCBI Taxonomy" id="2024555"/>
    <lineage>
        <taxon>Bacteria</taxon>
        <taxon>Bacillati</taxon>
        <taxon>Bacillota</taxon>
        <taxon>Bacilli</taxon>
        <taxon>Bacillales</taxon>
        <taxon>Bacillaceae</taxon>
        <taxon>Virgibacillus</taxon>
    </lineage>
</organism>
<comment type="function">
    <text evidence="21">Peptidoglycan polymerase that is essential for cell division.</text>
</comment>
<reference evidence="23 24" key="1">
    <citation type="submission" date="2017-08" db="EMBL/GenBank/DDBJ databases">
        <title>Virgibacillus indicus sp. nov. and Virgibacillus profoundi sp. nov, two moderately halophilic bacteria isolated from marine sediment by using the Microfluidic Streak Plate.</title>
        <authorList>
            <person name="Xu B."/>
            <person name="Hu B."/>
            <person name="Wang J."/>
            <person name="Zhu Y."/>
            <person name="Huang L."/>
            <person name="Du W."/>
            <person name="Huang Y."/>
        </authorList>
    </citation>
    <scope>NUCLEOTIDE SEQUENCE [LARGE SCALE GENOMIC DNA]</scope>
    <source>
        <strain evidence="23 24">IO3-P3-H5</strain>
    </source>
</reference>
<evidence type="ECO:0000256" key="9">
    <source>
        <dbReference type="ARBA" id="ARBA00022984"/>
    </source>
</evidence>
<comment type="catalytic activity">
    <reaction evidence="20">
        <text>[GlcNAc-(1-&gt;4)-Mur2Ac(oyl-L-Ala-gamma-D-Glu-L-Lys-D-Ala-D-Ala)](n)-di-trans,octa-cis-undecaprenyl diphosphate + beta-D-GlcNAc-(1-&gt;4)-Mur2Ac(oyl-L-Ala-gamma-D-Glu-L-Lys-D-Ala-D-Ala)-di-trans,octa-cis-undecaprenyl diphosphate = [GlcNAc-(1-&gt;4)-Mur2Ac(oyl-L-Ala-gamma-D-Glu-L-Lys-D-Ala-D-Ala)](n+1)-di-trans,octa-cis-undecaprenyl diphosphate + di-trans,octa-cis-undecaprenyl diphosphate + H(+)</text>
        <dbReference type="Rhea" id="RHEA:23708"/>
        <dbReference type="Rhea" id="RHEA-COMP:9602"/>
        <dbReference type="Rhea" id="RHEA-COMP:9603"/>
        <dbReference type="ChEBI" id="CHEBI:15378"/>
        <dbReference type="ChEBI" id="CHEBI:58405"/>
        <dbReference type="ChEBI" id="CHEBI:60033"/>
        <dbReference type="ChEBI" id="CHEBI:78435"/>
        <dbReference type="EC" id="2.4.99.28"/>
    </reaction>
</comment>
<evidence type="ECO:0000256" key="21">
    <source>
        <dbReference type="ARBA" id="ARBA00049966"/>
    </source>
</evidence>
<dbReference type="InterPro" id="IPR013437">
    <property type="entry name" value="FtsW"/>
</dbReference>
<evidence type="ECO:0000256" key="1">
    <source>
        <dbReference type="ARBA" id="ARBA00004651"/>
    </source>
</evidence>
<dbReference type="InterPro" id="IPR001182">
    <property type="entry name" value="FtsW/RodA"/>
</dbReference>
<dbReference type="Pfam" id="PF01098">
    <property type="entry name" value="FTSW_RODA_SPOVE"/>
    <property type="match status" value="1"/>
</dbReference>
<dbReference type="GO" id="GO:0005886">
    <property type="term" value="C:plasma membrane"/>
    <property type="evidence" value="ECO:0007669"/>
    <property type="project" value="UniProtKB-SubCell"/>
</dbReference>
<feature type="transmembrane region" description="Helical" evidence="22">
    <location>
        <begin position="104"/>
        <end position="126"/>
    </location>
</feature>
<feature type="transmembrane region" description="Helical" evidence="22">
    <location>
        <begin position="12"/>
        <end position="37"/>
    </location>
</feature>
<evidence type="ECO:0000256" key="10">
    <source>
        <dbReference type="ARBA" id="ARBA00022989"/>
    </source>
</evidence>
<dbReference type="GO" id="GO:0071555">
    <property type="term" value="P:cell wall organization"/>
    <property type="evidence" value="ECO:0007669"/>
    <property type="project" value="UniProtKB-KW"/>
</dbReference>
<dbReference type="PANTHER" id="PTHR30474:SF2">
    <property type="entry name" value="PEPTIDOGLYCAN GLYCOSYLTRANSFERASE FTSW-RELATED"/>
    <property type="match status" value="1"/>
</dbReference>
<evidence type="ECO:0000256" key="5">
    <source>
        <dbReference type="ARBA" id="ARBA00022676"/>
    </source>
</evidence>
<feature type="transmembrane region" description="Helical" evidence="22">
    <location>
        <begin position="162"/>
        <end position="181"/>
    </location>
</feature>
<keyword evidence="10 22" id="KW-1133">Transmembrane helix</keyword>
<dbReference type="OrthoDB" id="9768187at2"/>
<sequence>MIKKLKNYDFTLIITPILLTAFGIVMIYSASMVFAVVQGHESTYYLVRQSIWFLIGVAAFLFCSIFPYKYYQKLMKFIILGVVILLVSVLIFGNDANNARSWFVLGPLSLQPAEFAKLGLILYLASVYSKKQAYINDFGTGVLPPLILTFFILSLIVLQPDIGTAAIIFLIACSVIFSSGIRFRHLSLLVSLGVGLILLIIPYMITDERISRFTGAYQPFQTPNSDGYQLIQSYLAIGVGGITGEGLGQSVQKLGYLMEAHTDFIMAIIAEELGFIGVFIVIGMLAIIVLRGIFISRKCQDSFGALLAIGISSMVGIQVFINLGAISGLLPITGVPLPFVSYGGSSLLVLMLSMGILNNIAMTVKKKENETVEPIQKTESAFNYNRGGKTWQN</sequence>
<dbReference type="EMBL" id="NPOA01000005">
    <property type="protein sequence ID" value="PAV29878.1"/>
    <property type="molecule type" value="Genomic_DNA"/>
</dbReference>
<evidence type="ECO:0000256" key="13">
    <source>
        <dbReference type="ARBA" id="ARBA00023316"/>
    </source>
</evidence>
<dbReference type="GO" id="GO:0008955">
    <property type="term" value="F:peptidoglycan glycosyltransferase activity"/>
    <property type="evidence" value="ECO:0007669"/>
    <property type="project" value="UniProtKB-EC"/>
</dbReference>
<evidence type="ECO:0000256" key="16">
    <source>
        <dbReference type="ARBA" id="ARBA00038053"/>
    </source>
</evidence>
<evidence type="ECO:0000256" key="4">
    <source>
        <dbReference type="ARBA" id="ARBA00022618"/>
    </source>
</evidence>
<evidence type="ECO:0000256" key="3">
    <source>
        <dbReference type="ARBA" id="ARBA00022475"/>
    </source>
</evidence>
<comment type="caution">
    <text evidence="23">The sequence shown here is derived from an EMBL/GenBank/DDBJ whole genome shotgun (WGS) entry which is preliminary data.</text>
</comment>
<evidence type="ECO:0000256" key="2">
    <source>
        <dbReference type="ARBA" id="ARBA00004752"/>
    </source>
</evidence>
<evidence type="ECO:0000256" key="20">
    <source>
        <dbReference type="ARBA" id="ARBA00049902"/>
    </source>
</evidence>
<keyword evidence="13" id="KW-0961">Cell wall biogenesis/degradation</keyword>
<evidence type="ECO:0000256" key="19">
    <source>
        <dbReference type="ARBA" id="ARBA00044770"/>
    </source>
</evidence>
<keyword evidence="8" id="KW-0133">Cell shape</keyword>
<feature type="transmembrane region" description="Helical" evidence="22">
    <location>
        <begin position="339"/>
        <end position="357"/>
    </location>
</feature>
<comment type="subcellular location">
    <subcellularLocation>
        <location evidence="1">Cell membrane</location>
        <topology evidence="1">Multi-pass membrane protein</topology>
    </subcellularLocation>
</comment>
<protein>
    <recommendedName>
        <fullName evidence="17">Probable peptidoglycan glycosyltransferase FtsW</fullName>
        <ecNumber evidence="19">2.4.99.28</ecNumber>
    </recommendedName>
    <alternativeName>
        <fullName evidence="18">Cell division protein FtsW</fullName>
    </alternativeName>
    <alternativeName>
        <fullName evidence="15">Cell wall polymerase</fullName>
    </alternativeName>
    <alternativeName>
        <fullName evidence="14">Peptidoglycan polymerase</fullName>
    </alternativeName>
</protein>
<evidence type="ECO:0000313" key="24">
    <source>
        <dbReference type="Proteomes" id="UP000218887"/>
    </source>
</evidence>
<accession>A0A2A2IEU4</accession>
<evidence type="ECO:0000256" key="17">
    <source>
        <dbReference type="ARBA" id="ARBA00041185"/>
    </source>
</evidence>
<evidence type="ECO:0000256" key="22">
    <source>
        <dbReference type="SAM" id="Phobius"/>
    </source>
</evidence>
<keyword evidence="24" id="KW-1185">Reference proteome</keyword>
<feature type="transmembrane region" description="Helical" evidence="22">
    <location>
        <begin position="49"/>
        <end position="67"/>
    </location>
</feature>
<keyword evidence="12" id="KW-0131">Cell cycle</keyword>
<dbReference type="GO" id="GO:0032153">
    <property type="term" value="C:cell division site"/>
    <property type="evidence" value="ECO:0007669"/>
    <property type="project" value="TreeGrafter"/>
</dbReference>
<keyword evidence="3" id="KW-1003">Cell membrane</keyword>
<keyword evidence="6" id="KW-0808">Transferase</keyword>
<dbReference type="GO" id="GO:0051301">
    <property type="term" value="P:cell division"/>
    <property type="evidence" value="ECO:0007669"/>
    <property type="project" value="UniProtKB-KW"/>
</dbReference>
<keyword evidence="7 22" id="KW-0812">Transmembrane</keyword>
<name>A0A2A2IEU4_9BACI</name>
<dbReference type="PROSITE" id="PS00428">
    <property type="entry name" value="FTSW_RODA_SPOVE"/>
    <property type="match status" value="1"/>
</dbReference>
<evidence type="ECO:0000256" key="14">
    <source>
        <dbReference type="ARBA" id="ARBA00032370"/>
    </source>
</evidence>
<evidence type="ECO:0000313" key="23">
    <source>
        <dbReference type="EMBL" id="PAV29878.1"/>
    </source>
</evidence>
<dbReference type="PANTHER" id="PTHR30474">
    <property type="entry name" value="CELL CYCLE PROTEIN"/>
    <property type="match status" value="1"/>
</dbReference>
<comment type="pathway">
    <text evidence="2">Cell wall biogenesis; peptidoglycan biosynthesis.</text>
</comment>
<dbReference type="GO" id="GO:0015648">
    <property type="term" value="F:lipid-linked peptidoglycan transporter activity"/>
    <property type="evidence" value="ECO:0007669"/>
    <property type="project" value="TreeGrafter"/>
</dbReference>
<gene>
    <name evidence="23" type="primary">ftsW</name>
    <name evidence="23" type="ORF">CIL05_08340</name>
</gene>
<evidence type="ECO:0000256" key="6">
    <source>
        <dbReference type="ARBA" id="ARBA00022679"/>
    </source>
</evidence>
<keyword evidence="9" id="KW-0573">Peptidoglycan synthesis</keyword>
<dbReference type="Proteomes" id="UP000218887">
    <property type="component" value="Unassembled WGS sequence"/>
</dbReference>
<evidence type="ECO:0000256" key="18">
    <source>
        <dbReference type="ARBA" id="ARBA00041418"/>
    </source>
</evidence>
<dbReference type="GO" id="GO:0009252">
    <property type="term" value="P:peptidoglycan biosynthetic process"/>
    <property type="evidence" value="ECO:0007669"/>
    <property type="project" value="UniProtKB-KW"/>
</dbReference>